<feature type="domain" description="Carbohydrate kinase PfkB" evidence="9">
    <location>
        <begin position="8"/>
        <end position="282"/>
    </location>
</feature>
<dbReference type="NCBIfam" id="TIGR03168">
    <property type="entry name" value="1-PFK"/>
    <property type="match status" value="1"/>
</dbReference>
<comment type="catalytic activity">
    <reaction evidence="6 8">
        <text>beta-D-fructose 1-phosphate + ATP = beta-D-fructose 1,6-bisphosphate + ADP + H(+)</text>
        <dbReference type="Rhea" id="RHEA:14213"/>
        <dbReference type="ChEBI" id="CHEBI:15378"/>
        <dbReference type="ChEBI" id="CHEBI:30616"/>
        <dbReference type="ChEBI" id="CHEBI:32966"/>
        <dbReference type="ChEBI" id="CHEBI:138881"/>
        <dbReference type="ChEBI" id="CHEBI:456216"/>
        <dbReference type="EC" id="2.7.1.56"/>
    </reaction>
</comment>
<dbReference type="STRING" id="246786.GS18_0217360"/>
<evidence type="ECO:0000259" key="9">
    <source>
        <dbReference type="Pfam" id="PF00294"/>
    </source>
</evidence>
<comment type="caution">
    <text evidence="10">The sequence shown here is derived from an EMBL/GenBank/DDBJ whole genome shotgun (WGS) entry which is preliminary data.</text>
</comment>
<evidence type="ECO:0000256" key="4">
    <source>
        <dbReference type="ARBA" id="ARBA00022777"/>
    </source>
</evidence>
<dbReference type="SUPFAM" id="SSF53613">
    <property type="entry name" value="Ribokinase-like"/>
    <property type="match status" value="1"/>
</dbReference>
<dbReference type="GO" id="GO:0005524">
    <property type="term" value="F:ATP binding"/>
    <property type="evidence" value="ECO:0007669"/>
    <property type="project" value="UniProtKB-UniRule"/>
</dbReference>
<dbReference type="EC" id="2.7.1.144" evidence="7"/>
<dbReference type="UniPathway" id="UPA00704">
    <property type="reaction ID" value="UER00715"/>
</dbReference>
<accession>A0A084GLT9</accession>
<dbReference type="InterPro" id="IPR011611">
    <property type="entry name" value="PfkB_dom"/>
</dbReference>
<dbReference type="AlphaFoldDB" id="A0A084GLT9"/>
<dbReference type="PANTHER" id="PTHR46566:SF1">
    <property type="entry name" value="1-PHOSPHOFRUCTOKINASE"/>
    <property type="match status" value="1"/>
</dbReference>
<evidence type="ECO:0000256" key="3">
    <source>
        <dbReference type="ARBA" id="ARBA00022741"/>
    </source>
</evidence>
<keyword evidence="11" id="KW-1185">Reference proteome</keyword>
<keyword evidence="4 8" id="KW-0418">Kinase</keyword>
<evidence type="ECO:0000256" key="8">
    <source>
        <dbReference type="RuleBase" id="RU369061"/>
    </source>
</evidence>
<comment type="function">
    <text evidence="8">Catalyzes the ATP-dependent phosphorylation of fructose-l-phosphate to fructose-l,6-bisphosphate.</text>
</comment>
<dbReference type="CDD" id="cd01164">
    <property type="entry name" value="FruK_PfkB_like"/>
    <property type="match status" value="1"/>
</dbReference>
<evidence type="ECO:0000313" key="11">
    <source>
        <dbReference type="Proteomes" id="UP000028549"/>
    </source>
</evidence>
<evidence type="ECO:0000256" key="1">
    <source>
        <dbReference type="ARBA" id="ARBA00005380"/>
    </source>
</evidence>
<comment type="catalytic activity">
    <reaction evidence="7">
        <text>D-tagatofuranose 6-phosphate + ATP = D-tagatofuranose 1,6-bisphosphate + ADP + H(+)</text>
        <dbReference type="Rhea" id="RHEA:12420"/>
        <dbReference type="ChEBI" id="CHEBI:15378"/>
        <dbReference type="ChEBI" id="CHEBI:30616"/>
        <dbReference type="ChEBI" id="CHEBI:58694"/>
        <dbReference type="ChEBI" id="CHEBI:58695"/>
        <dbReference type="ChEBI" id="CHEBI:456216"/>
        <dbReference type="EC" id="2.7.1.144"/>
    </reaction>
</comment>
<sequence length="303" mass="32820">MIYTCTLNPSIDYVIGVDDFKEDQINRTKNENMFPGGKGINVSRMLKRQGADSTAIGFTAGFTGDFIENFLAEEKITSDFIRADGYSRINIKLKSSAETEINGQGPEIAETQKLQLLKKISALQEGDILVLAGSIPKSLGEDFYREAARIARDAGAKTVIDAFGNALKNTFSMKPFLIKPNHHELGELFGTDIHSAEEAVKYGRMLLEEGVQNVIVSMAGDGAVFINQESAFIANVPAGEIRNSVGAGDSVVAGFLAGYTMHGDLKKAFRQGVAAGSATAFSEDLAKEELVRQLIEKITVREI</sequence>
<dbReference type="Gene3D" id="3.40.1190.20">
    <property type="match status" value="1"/>
</dbReference>
<dbReference type="GO" id="GO:0008662">
    <property type="term" value="F:1-phosphofructokinase activity"/>
    <property type="evidence" value="ECO:0007669"/>
    <property type="project" value="UniProtKB-UniRule"/>
</dbReference>
<proteinExistence type="inferred from homology"/>
<dbReference type="Pfam" id="PF00294">
    <property type="entry name" value="PfkB"/>
    <property type="match status" value="1"/>
</dbReference>
<comment type="similarity">
    <text evidence="1">Belongs to the carbohydrate kinase pfkB family.</text>
</comment>
<comment type="similarity">
    <text evidence="7">Belongs to the carbohydrate kinase PfkB family. LacC subfamily.</text>
</comment>
<organism evidence="10 11">
    <name type="scientific">Metabacillus indicus</name>
    <name type="common">Bacillus indicus</name>
    <dbReference type="NCBI Taxonomy" id="246786"/>
    <lineage>
        <taxon>Bacteria</taxon>
        <taxon>Bacillati</taxon>
        <taxon>Bacillota</taxon>
        <taxon>Bacilli</taxon>
        <taxon>Bacillales</taxon>
        <taxon>Bacillaceae</taxon>
        <taxon>Metabacillus</taxon>
    </lineage>
</organism>
<dbReference type="InterPro" id="IPR002173">
    <property type="entry name" value="Carboh/pur_kinase_PfkB_CS"/>
</dbReference>
<dbReference type="GO" id="GO:0009024">
    <property type="term" value="F:tagatose-6-phosphate kinase activity"/>
    <property type="evidence" value="ECO:0007669"/>
    <property type="project" value="UniProtKB-EC"/>
</dbReference>
<protein>
    <recommendedName>
        <fullName evidence="7">Tagatose-6-phosphate kinase</fullName>
        <ecNumber evidence="7">2.7.1.144</ecNumber>
    </recommendedName>
</protein>
<dbReference type="Proteomes" id="UP000028549">
    <property type="component" value="Unassembled WGS sequence"/>
</dbReference>
<dbReference type="OrthoDB" id="9801219at2"/>
<dbReference type="RefSeq" id="WP_029566154.1">
    <property type="nucleotide sequence ID" value="NZ_CANLZQ010000007.1"/>
</dbReference>
<dbReference type="PIRSF" id="PIRSF000535">
    <property type="entry name" value="1PFK/6PFK/LacC"/>
    <property type="match status" value="1"/>
</dbReference>
<keyword evidence="2 7" id="KW-0808">Transferase</keyword>
<dbReference type="InterPro" id="IPR029056">
    <property type="entry name" value="Ribokinase-like"/>
</dbReference>
<dbReference type="GO" id="GO:2001059">
    <property type="term" value="P:D-tagatose 6-phosphate catabolic process"/>
    <property type="evidence" value="ECO:0007669"/>
    <property type="project" value="UniProtKB-UniPathway"/>
</dbReference>
<evidence type="ECO:0000256" key="6">
    <source>
        <dbReference type="ARBA" id="ARBA00047745"/>
    </source>
</evidence>
<dbReference type="GO" id="GO:0005988">
    <property type="term" value="P:lactose metabolic process"/>
    <property type="evidence" value="ECO:0007669"/>
    <property type="project" value="UniProtKB-KW"/>
</dbReference>
<reference evidence="10 11" key="1">
    <citation type="journal article" date="2005" name="Int. J. Syst. Evol. Microbiol.">
        <title>Bacillus cibi sp. nov., isolated from jeotgal, a traditional Korean fermented seafood.</title>
        <authorList>
            <person name="Yoon J.H."/>
            <person name="Lee C.H."/>
            <person name="Oh T.K."/>
        </authorList>
    </citation>
    <scope>NUCLEOTIDE SEQUENCE [LARGE SCALE GENOMIC DNA]</scope>
    <source>
        <strain evidence="10 11">DSM 16189</strain>
    </source>
</reference>
<dbReference type="EMBL" id="JNVC02000014">
    <property type="protein sequence ID" value="KEZ48301.1"/>
    <property type="molecule type" value="Genomic_DNA"/>
</dbReference>
<keyword evidence="3 7" id="KW-0547">Nucleotide-binding</keyword>
<evidence type="ECO:0000256" key="7">
    <source>
        <dbReference type="PIRNR" id="PIRNR000535"/>
    </source>
</evidence>
<keyword evidence="7" id="KW-0423">Lactose metabolism</keyword>
<dbReference type="GO" id="GO:0005829">
    <property type="term" value="C:cytosol"/>
    <property type="evidence" value="ECO:0007669"/>
    <property type="project" value="TreeGrafter"/>
</dbReference>
<dbReference type="InterPro" id="IPR022463">
    <property type="entry name" value="1-PFruKinase"/>
</dbReference>
<dbReference type="PROSITE" id="PS00584">
    <property type="entry name" value="PFKB_KINASES_2"/>
    <property type="match status" value="1"/>
</dbReference>
<evidence type="ECO:0000256" key="2">
    <source>
        <dbReference type="ARBA" id="ARBA00022679"/>
    </source>
</evidence>
<dbReference type="PANTHER" id="PTHR46566">
    <property type="entry name" value="1-PHOSPHOFRUCTOKINASE-RELATED"/>
    <property type="match status" value="1"/>
</dbReference>
<dbReference type="InterPro" id="IPR017583">
    <property type="entry name" value="Tagatose/fructose_Pkinase"/>
</dbReference>
<evidence type="ECO:0000313" key="10">
    <source>
        <dbReference type="EMBL" id="KEZ48301.1"/>
    </source>
</evidence>
<dbReference type="GO" id="GO:0044281">
    <property type="term" value="P:small molecule metabolic process"/>
    <property type="evidence" value="ECO:0007669"/>
    <property type="project" value="UniProtKB-ARBA"/>
</dbReference>
<keyword evidence="5 7" id="KW-0067">ATP-binding</keyword>
<dbReference type="GO" id="GO:0016052">
    <property type="term" value="P:carbohydrate catabolic process"/>
    <property type="evidence" value="ECO:0007669"/>
    <property type="project" value="UniProtKB-ARBA"/>
</dbReference>
<name>A0A084GLT9_METID</name>
<dbReference type="FunFam" id="3.40.1190.20:FF:000001">
    <property type="entry name" value="Phosphofructokinase"/>
    <property type="match status" value="1"/>
</dbReference>
<gene>
    <name evidence="10" type="ORF">GS18_0217360</name>
</gene>
<comment type="pathway">
    <text evidence="7">Carbohydrate metabolism; D-tagatose 6-phosphate degradation; D-glyceraldehyde 3-phosphate and glycerone phosphate from D-tagatose 6-phosphate: step 1/2.</text>
</comment>
<evidence type="ECO:0000256" key="5">
    <source>
        <dbReference type="ARBA" id="ARBA00022840"/>
    </source>
</evidence>
<dbReference type="NCBIfam" id="TIGR03828">
    <property type="entry name" value="pfkB"/>
    <property type="match status" value="1"/>
</dbReference>